<evidence type="ECO:0000313" key="2">
    <source>
        <dbReference type="EMBL" id="KAF1836278.1"/>
    </source>
</evidence>
<protein>
    <submittedName>
        <fullName evidence="2">Uncharacterized protein</fullName>
    </submittedName>
</protein>
<dbReference type="Proteomes" id="UP000800040">
    <property type="component" value="Unassembled WGS sequence"/>
</dbReference>
<dbReference type="EMBL" id="ML975275">
    <property type="protein sequence ID" value="KAF1836278.1"/>
    <property type="molecule type" value="Genomic_DNA"/>
</dbReference>
<keyword evidence="3" id="KW-1185">Reference proteome</keyword>
<evidence type="ECO:0000256" key="1">
    <source>
        <dbReference type="SAM" id="MobiDB-lite"/>
    </source>
</evidence>
<organism evidence="2 3">
    <name type="scientific">Decorospora gaudefroyi</name>
    <dbReference type="NCBI Taxonomy" id="184978"/>
    <lineage>
        <taxon>Eukaryota</taxon>
        <taxon>Fungi</taxon>
        <taxon>Dikarya</taxon>
        <taxon>Ascomycota</taxon>
        <taxon>Pezizomycotina</taxon>
        <taxon>Dothideomycetes</taxon>
        <taxon>Pleosporomycetidae</taxon>
        <taxon>Pleosporales</taxon>
        <taxon>Pleosporineae</taxon>
        <taxon>Pleosporaceae</taxon>
        <taxon>Decorospora</taxon>
    </lineage>
</organism>
<feature type="compositionally biased region" description="Polar residues" evidence="1">
    <location>
        <begin position="23"/>
        <end position="34"/>
    </location>
</feature>
<evidence type="ECO:0000313" key="3">
    <source>
        <dbReference type="Proteomes" id="UP000800040"/>
    </source>
</evidence>
<accession>A0A6A5KGK3</accession>
<gene>
    <name evidence="2" type="ORF">BDW02DRAFT_244486</name>
</gene>
<dbReference type="PROSITE" id="PS51257">
    <property type="entry name" value="PROKAR_LIPOPROTEIN"/>
    <property type="match status" value="1"/>
</dbReference>
<proteinExistence type="predicted"/>
<feature type="region of interest" description="Disordered" evidence="1">
    <location>
        <begin position="1"/>
        <end position="41"/>
    </location>
</feature>
<sequence length="109" mass="12189">MMEKTKNLSPPPSMAACPPSSSRLLAQNHQQNDNNKNEGTRFHMEVLHGRTETASLSPYHQKNRSLLLCPLALFLASSPCAQPPPNQQQQKKTKNPTFKWMSWTDGTAS</sequence>
<reference evidence="2" key="1">
    <citation type="submission" date="2020-01" db="EMBL/GenBank/DDBJ databases">
        <authorList>
            <consortium name="DOE Joint Genome Institute"/>
            <person name="Haridas S."/>
            <person name="Albert R."/>
            <person name="Binder M."/>
            <person name="Bloem J."/>
            <person name="Labutti K."/>
            <person name="Salamov A."/>
            <person name="Andreopoulos B."/>
            <person name="Baker S.E."/>
            <person name="Barry K."/>
            <person name="Bills G."/>
            <person name="Bluhm B.H."/>
            <person name="Cannon C."/>
            <person name="Castanera R."/>
            <person name="Culley D.E."/>
            <person name="Daum C."/>
            <person name="Ezra D."/>
            <person name="Gonzalez J.B."/>
            <person name="Henrissat B."/>
            <person name="Kuo A."/>
            <person name="Liang C."/>
            <person name="Lipzen A."/>
            <person name="Lutzoni F."/>
            <person name="Magnuson J."/>
            <person name="Mondo S."/>
            <person name="Nolan M."/>
            <person name="Ohm R."/>
            <person name="Pangilinan J."/>
            <person name="Park H.-J."/>
            <person name="Ramirez L."/>
            <person name="Alfaro M."/>
            <person name="Sun H."/>
            <person name="Tritt A."/>
            <person name="Yoshinaga Y."/>
            <person name="Zwiers L.-H."/>
            <person name="Turgeon B.G."/>
            <person name="Goodwin S.B."/>
            <person name="Spatafora J.W."/>
            <person name="Crous P.W."/>
            <person name="Grigoriev I.V."/>
        </authorList>
    </citation>
    <scope>NUCLEOTIDE SEQUENCE</scope>
    <source>
        <strain evidence="2">P77</strain>
    </source>
</reference>
<dbReference type="AlphaFoldDB" id="A0A6A5KGK3"/>
<name>A0A6A5KGK3_9PLEO</name>
<feature type="region of interest" description="Disordered" evidence="1">
    <location>
        <begin position="78"/>
        <end position="109"/>
    </location>
</feature>